<dbReference type="GO" id="GO:0005737">
    <property type="term" value="C:cytoplasm"/>
    <property type="evidence" value="ECO:0007669"/>
    <property type="project" value="TreeGrafter"/>
</dbReference>
<dbReference type="VEuPathDB" id="FungiDB:HGUI_01731"/>
<feature type="region of interest" description="Disordered" evidence="3">
    <location>
        <begin position="281"/>
        <end position="384"/>
    </location>
</feature>
<accession>A0A1L0B3J8</accession>
<evidence type="ECO:0000256" key="1">
    <source>
        <dbReference type="ARBA" id="ARBA00023054"/>
    </source>
</evidence>
<dbReference type="Proteomes" id="UP000183365">
    <property type="component" value="Unassembled WGS sequence"/>
</dbReference>
<reference evidence="6" key="1">
    <citation type="submission" date="2016-11" db="EMBL/GenBank/DDBJ databases">
        <authorList>
            <person name="Guldener U."/>
        </authorList>
    </citation>
    <scope>NUCLEOTIDE SEQUENCE [LARGE SCALE GENOMIC DNA]</scope>
</reference>
<feature type="compositionally biased region" description="Acidic residues" evidence="3">
    <location>
        <begin position="227"/>
        <end position="245"/>
    </location>
</feature>
<evidence type="ECO:0000313" key="6">
    <source>
        <dbReference type="Proteomes" id="UP000183365"/>
    </source>
</evidence>
<name>A0A1L0B3J8_9ASCO</name>
<feature type="coiled-coil region" evidence="2">
    <location>
        <begin position="566"/>
        <end position="604"/>
    </location>
</feature>
<feature type="compositionally biased region" description="Basic and acidic residues" evidence="3">
    <location>
        <begin position="167"/>
        <end position="178"/>
    </location>
</feature>
<evidence type="ECO:0000256" key="2">
    <source>
        <dbReference type="SAM" id="Coils"/>
    </source>
</evidence>
<feature type="coiled-coil region" evidence="2">
    <location>
        <begin position="656"/>
        <end position="683"/>
    </location>
</feature>
<dbReference type="EMBL" id="FQNF01000025">
    <property type="protein sequence ID" value="SGZ39531.1"/>
    <property type="molecule type" value="Genomic_DNA"/>
</dbReference>
<dbReference type="PANTHER" id="PTHR22741">
    <property type="entry name" value="P140CAP/SNIP-RELATED"/>
    <property type="match status" value="1"/>
</dbReference>
<dbReference type="Pfam" id="PF03915">
    <property type="entry name" value="AIP3"/>
    <property type="match status" value="1"/>
</dbReference>
<dbReference type="Pfam" id="PF23153">
    <property type="entry name" value="Aip3p_Bud6_N"/>
    <property type="match status" value="1"/>
</dbReference>
<dbReference type="AlphaFoldDB" id="A0A1L0B3J8"/>
<organism evidence="5 6">
    <name type="scientific">Hanseniaspora guilliermondii</name>
    <dbReference type="NCBI Taxonomy" id="56406"/>
    <lineage>
        <taxon>Eukaryota</taxon>
        <taxon>Fungi</taxon>
        <taxon>Dikarya</taxon>
        <taxon>Ascomycota</taxon>
        <taxon>Saccharomycotina</taxon>
        <taxon>Saccharomycetes</taxon>
        <taxon>Saccharomycodales</taxon>
        <taxon>Saccharomycodaceae</taxon>
        <taxon>Hanseniaspora</taxon>
    </lineage>
</organism>
<evidence type="ECO:0000256" key="3">
    <source>
        <dbReference type="SAM" id="MobiDB-lite"/>
    </source>
</evidence>
<dbReference type="InterPro" id="IPR051825">
    <property type="entry name" value="SRCIN1"/>
</dbReference>
<keyword evidence="6" id="KW-1185">Reference proteome</keyword>
<feature type="region of interest" description="Disordered" evidence="3">
    <location>
        <begin position="138"/>
        <end position="245"/>
    </location>
</feature>
<dbReference type="InterPro" id="IPR022782">
    <property type="entry name" value="AIP3-like_C"/>
</dbReference>
<protein>
    <recommendedName>
        <fullName evidence="4">Actin interacting protein 3 C-terminal domain-containing protein</fullName>
    </recommendedName>
</protein>
<gene>
    <name evidence="5" type="ORF">HGUI_01731</name>
</gene>
<keyword evidence="1 2" id="KW-0175">Coiled coil</keyword>
<sequence length="802" mass="91307">MSTPTSLKNPIETNISNLINSTKVFLKALTRWTQQLETQKSISNYYVQLGTDFRVVVKQFTHLGIDMSEVRNVPKELRPILEKALKEKPSNESLDKYWPSIKGIIEDLLNTLKFKRLLLKKLNQEVLTKNQEVNMNTKTVDGLDLNKSEIDRSPSPTKPPSPINVEKTSEPLASKEETSPYGGDNKISPSKSLLDDSADTSASKLDPDSEMKKKKLSNFLKMSGFGDESESSESEEFFDDYDDDEEDVLTSKQMLNALKTDNKIERRASKRYSAYHMAKGNVTSSGNISDPSKLPALPTTGQFSIEKMNDSLNVSSTERAKVNDTDDKAEDADSKLSQEHGAILEKTEDVKPTGGSSNSDLTDTSEIEKLSSNSSATSSMGSNKLLNKLKDKSSKAVYEDEDLIKSHKRSIANSSQSNEKTIYLKYGERTLKRMIEKLNYENVLAEYNKAFGTDFSSSNHDLLVQISDPCYSMFYELEDVNSLERNLQNGSGFEIANNLNTSEHDDKFLELEKKLEIMLDNYEQRIKDEINQKIAMSPSPEPAADKDIAKTDKETLILKKALVKLDKEHKDAMSDMKSKLEFLQKELNEKNELLDELKQKEEQSALVSSFDEMEDNKYVNEVSNKISNDGDMILNKIDDLQDVIEILRKDVAIRGVKPKESNLEKINKTLEETKKELDEFESYLKIQKPELKSKWEKHLIKICDQQQMLTLQEDLVIDLKVDLEKCKETMDLVIKCNKERLKLKNKSHTGEDKMKVILPLTKPSEMQGVRDQLLQDIQLLKPDHQSRIEAIEKHEKFNEINK</sequence>
<dbReference type="OrthoDB" id="783096at2759"/>
<feature type="compositionally biased region" description="Polar residues" evidence="3">
    <location>
        <begin position="354"/>
        <end position="364"/>
    </location>
</feature>
<feature type="compositionally biased region" description="Basic and acidic residues" evidence="3">
    <location>
        <begin position="318"/>
        <end position="351"/>
    </location>
</feature>
<dbReference type="SMART" id="SM00806">
    <property type="entry name" value="AIP3"/>
    <property type="match status" value="1"/>
</dbReference>
<dbReference type="InterPro" id="IPR005613">
    <property type="entry name" value="AIP3_C"/>
</dbReference>
<dbReference type="PANTHER" id="PTHR22741:SF10">
    <property type="entry name" value="COILED-COIL DOMAIN-CONTAINING PROTEIN CG32809"/>
    <property type="match status" value="1"/>
</dbReference>
<proteinExistence type="predicted"/>
<feature type="compositionally biased region" description="Low complexity" evidence="3">
    <location>
        <begin position="371"/>
        <end position="384"/>
    </location>
</feature>
<dbReference type="GO" id="GO:0005519">
    <property type="term" value="F:cytoskeletal regulatory protein binding"/>
    <property type="evidence" value="ECO:0007669"/>
    <property type="project" value="InterPro"/>
</dbReference>
<feature type="domain" description="Actin interacting protein 3 C-terminal" evidence="4">
    <location>
        <begin position="423"/>
        <end position="802"/>
    </location>
</feature>
<dbReference type="Gene3D" id="1.20.58.1540">
    <property type="entry name" value="Actin interacting protein 3, C-terminal domain"/>
    <property type="match status" value="1"/>
</dbReference>
<dbReference type="InterPro" id="IPR056279">
    <property type="entry name" value="Aip3p_Bud6_N"/>
</dbReference>
<evidence type="ECO:0000313" key="5">
    <source>
        <dbReference type="EMBL" id="SGZ39531.1"/>
    </source>
</evidence>
<feature type="compositionally biased region" description="Polar residues" evidence="3">
    <location>
        <begin position="281"/>
        <end position="290"/>
    </location>
</feature>
<dbReference type="GO" id="GO:0030010">
    <property type="term" value="P:establishment of cell polarity"/>
    <property type="evidence" value="ECO:0007669"/>
    <property type="project" value="TreeGrafter"/>
</dbReference>
<dbReference type="GO" id="GO:0051286">
    <property type="term" value="C:cell tip"/>
    <property type="evidence" value="ECO:0007669"/>
    <property type="project" value="TreeGrafter"/>
</dbReference>
<evidence type="ECO:0000259" key="4">
    <source>
        <dbReference type="SMART" id="SM00806"/>
    </source>
</evidence>